<dbReference type="PANTHER" id="PTHR39162">
    <property type="entry name" value="GLL3345 PROTEIN"/>
    <property type="match status" value="1"/>
</dbReference>
<keyword evidence="3" id="KW-1185">Reference proteome</keyword>
<dbReference type="AlphaFoldDB" id="A0AA35CIR7"/>
<accession>A0AA35CIR7</accession>
<dbReference type="PANTHER" id="PTHR39162:SF1">
    <property type="entry name" value="SPORULATION PROTEIN YTFJ"/>
    <property type="match status" value="1"/>
</dbReference>
<feature type="region of interest" description="Disordered" evidence="1">
    <location>
        <begin position="164"/>
        <end position="230"/>
    </location>
</feature>
<name>A0AA35CIR7_9FIRM</name>
<organism evidence="2 3">
    <name type="scientific">Caldinitratiruptor microaerophilus</name>
    <dbReference type="NCBI Taxonomy" id="671077"/>
    <lineage>
        <taxon>Bacteria</taxon>
        <taxon>Bacillati</taxon>
        <taxon>Bacillota</taxon>
        <taxon>Clostridia</taxon>
        <taxon>Eubacteriales</taxon>
        <taxon>Symbiobacteriaceae</taxon>
        <taxon>Caldinitratiruptor</taxon>
    </lineage>
</organism>
<evidence type="ECO:0000313" key="2">
    <source>
        <dbReference type="EMBL" id="BDG59969.1"/>
    </source>
</evidence>
<dbReference type="NCBIfam" id="TIGR02874">
    <property type="entry name" value="spore_ytfJ"/>
    <property type="match status" value="1"/>
</dbReference>
<dbReference type="InterPro" id="IPR014229">
    <property type="entry name" value="Spore_YtfJ"/>
</dbReference>
<gene>
    <name evidence="2" type="ORF">caldi_10590</name>
</gene>
<reference evidence="2" key="1">
    <citation type="submission" date="2022-03" db="EMBL/GenBank/DDBJ databases">
        <title>Complete genome sequence of Caldinitratiruptor microaerophilus.</title>
        <authorList>
            <person name="Mukaiyama R."/>
            <person name="Nishiyama T."/>
            <person name="Ueda K."/>
        </authorList>
    </citation>
    <scope>NUCLEOTIDE SEQUENCE</scope>
    <source>
        <strain evidence="2">JCM 16183</strain>
    </source>
</reference>
<sequence>MAEHPIQGLMRTALESLKEMVDVNTVVGDPVRTPDGQTVIPVSRVTFGFAAGGTEFGRGGQRYGRDETAGEYEGGYGGSSDGFPFGGGSGAGVSVQPVGFLVVGRQGIRMLTVSGGKAMDRLLDVAPQILERLTGTRERRRVRDGEHPADELAGKVVEAALTRGQEKAGVDGSEDADGGAGELEDLPRARAGRTAADGKREGREAGKADRVVRRVMRTLDDAGRGGRRRP</sequence>
<dbReference type="Proteomes" id="UP001163687">
    <property type="component" value="Chromosome"/>
</dbReference>
<dbReference type="KEGG" id="cmic:caldi_10590"/>
<proteinExistence type="predicted"/>
<evidence type="ECO:0000256" key="1">
    <source>
        <dbReference type="SAM" id="MobiDB-lite"/>
    </source>
</evidence>
<dbReference type="EMBL" id="AP025628">
    <property type="protein sequence ID" value="BDG59969.1"/>
    <property type="molecule type" value="Genomic_DNA"/>
</dbReference>
<protein>
    <recommendedName>
        <fullName evidence="4">Sporulation protein YtfJ</fullName>
    </recommendedName>
</protein>
<feature type="compositionally biased region" description="Basic and acidic residues" evidence="1">
    <location>
        <begin position="196"/>
        <end position="224"/>
    </location>
</feature>
<dbReference type="Pfam" id="PF09579">
    <property type="entry name" value="Spore_YtfJ"/>
    <property type="match status" value="1"/>
</dbReference>
<evidence type="ECO:0008006" key="4">
    <source>
        <dbReference type="Google" id="ProtNLM"/>
    </source>
</evidence>
<evidence type="ECO:0000313" key="3">
    <source>
        <dbReference type="Proteomes" id="UP001163687"/>
    </source>
</evidence>